<name>A0ABS4FDD5_9BACL</name>
<dbReference type="Proteomes" id="UP000706926">
    <property type="component" value="Unassembled WGS sequence"/>
</dbReference>
<protein>
    <recommendedName>
        <fullName evidence="4">Transcriptional regulator</fullName>
    </recommendedName>
</protein>
<dbReference type="Pfam" id="PF13826">
    <property type="entry name" value="Monooxy_af470-like"/>
    <property type="match status" value="1"/>
</dbReference>
<feature type="compositionally biased region" description="Basic and acidic residues" evidence="1">
    <location>
        <begin position="145"/>
        <end position="159"/>
    </location>
</feature>
<accession>A0ABS4FDD5</accession>
<sequence length="171" mass="19669">MSKVTPGRYTAQMEGSFVVFIIGFRINKLWAVHKWLPVMNSMSPMLQELYRNKELGFIDGTFHVSWRGLTLIQYWRSFEQLEHYARHGANHLSAWRRFNQAVGTGGDVGIFHETYLVQEGQYECLYNNMPRFGLARAGAHVPATGRRETAGRRLGRDNEPAVPTPPNRMSR</sequence>
<evidence type="ECO:0000256" key="1">
    <source>
        <dbReference type="SAM" id="MobiDB-lite"/>
    </source>
</evidence>
<keyword evidence="3" id="KW-1185">Reference proteome</keyword>
<organism evidence="2 3">
    <name type="scientific">Paenibacillus lactis</name>
    <dbReference type="NCBI Taxonomy" id="228574"/>
    <lineage>
        <taxon>Bacteria</taxon>
        <taxon>Bacillati</taxon>
        <taxon>Bacillota</taxon>
        <taxon>Bacilli</taxon>
        <taxon>Bacillales</taxon>
        <taxon>Paenibacillaceae</taxon>
        <taxon>Paenibacillus</taxon>
    </lineage>
</organism>
<reference evidence="2 3" key="1">
    <citation type="submission" date="2021-03" db="EMBL/GenBank/DDBJ databases">
        <title>Genomic Encyclopedia of Type Strains, Phase IV (KMG-IV): sequencing the most valuable type-strain genomes for metagenomic binning, comparative biology and taxonomic classification.</title>
        <authorList>
            <person name="Goeker M."/>
        </authorList>
    </citation>
    <scope>NUCLEOTIDE SEQUENCE [LARGE SCALE GENOMIC DNA]</scope>
    <source>
        <strain evidence="2 3">DSM 15596</strain>
    </source>
</reference>
<feature type="compositionally biased region" description="Pro residues" evidence="1">
    <location>
        <begin position="162"/>
        <end position="171"/>
    </location>
</feature>
<dbReference type="RefSeq" id="WP_007127621.1">
    <property type="nucleotide sequence ID" value="NZ_CBCSDU010000009.1"/>
</dbReference>
<dbReference type="EMBL" id="JAGGKI010000008">
    <property type="protein sequence ID" value="MBP1894270.1"/>
    <property type="molecule type" value="Genomic_DNA"/>
</dbReference>
<dbReference type="InterPro" id="IPR025444">
    <property type="entry name" value="Monooxy_af470"/>
</dbReference>
<proteinExistence type="predicted"/>
<dbReference type="GeneID" id="95405316"/>
<gene>
    <name evidence="2" type="ORF">J2Z18_003373</name>
</gene>
<evidence type="ECO:0008006" key="4">
    <source>
        <dbReference type="Google" id="ProtNLM"/>
    </source>
</evidence>
<evidence type="ECO:0000313" key="2">
    <source>
        <dbReference type="EMBL" id="MBP1894270.1"/>
    </source>
</evidence>
<feature type="region of interest" description="Disordered" evidence="1">
    <location>
        <begin position="143"/>
        <end position="171"/>
    </location>
</feature>
<comment type="caution">
    <text evidence="2">The sequence shown here is derived from an EMBL/GenBank/DDBJ whole genome shotgun (WGS) entry which is preliminary data.</text>
</comment>
<evidence type="ECO:0000313" key="3">
    <source>
        <dbReference type="Proteomes" id="UP000706926"/>
    </source>
</evidence>